<name>A0A3E1YHC9_9BACT</name>
<dbReference type="AlphaFoldDB" id="A0A3E1YHC9"/>
<dbReference type="InterPro" id="IPR016130">
    <property type="entry name" value="Tyr_Pase_AS"/>
</dbReference>
<dbReference type="OrthoDB" id="1188001at2"/>
<feature type="chain" id="PRO_5017698658" evidence="1">
    <location>
        <begin position="24"/>
        <end position="354"/>
    </location>
</feature>
<dbReference type="RefSeq" id="WP_116973945.1">
    <property type="nucleotide sequence ID" value="NZ_QPMM01000001.1"/>
</dbReference>
<evidence type="ECO:0000256" key="1">
    <source>
        <dbReference type="SAM" id="SignalP"/>
    </source>
</evidence>
<dbReference type="InterPro" id="IPR026893">
    <property type="entry name" value="Tyr/Ser_Pase_IphP-type"/>
</dbReference>
<keyword evidence="3" id="KW-1185">Reference proteome</keyword>
<dbReference type="PROSITE" id="PS00383">
    <property type="entry name" value="TYR_PHOSPHATASE_1"/>
    <property type="match status" value="1"/>
</dbReference>
<dbReference type="GO" id="GO:0004721">
    <property type="term" value="F:phosphoprotein phosphatase activity"/>
    <property type="evidence" value="ECO:0007669"/>
    <property type="project" value="InterPro"/>
</dbReference>
<evidence type="ECO:0000313" key="2">
    <source>
        <dbReference type="EMBL" id="RFS26754.1"/>
    </source>
</evidence>
<sequence length="354" mass="39954">MKYSIIIPKLLLAVFLISCNAKTNTHTNQKLEPGYTGDDLSANASIIWDRDTKQTKFVSTLQGEWTLYGGQSVDSINFTNPLITGNGSGEFPLTIPNDKRYYFELITPTGTALLAERLLPMAGAYNLRDLGGYKTKDSSRYVKWGKIFRSDDLSTLTDTDLNYLSSIPLTCLVDFRTSIEIKVAEDKRPKSLKSIIFCPIAPGNLGINDSSSAKQVDEAMIKLYEFLVSDSASIYKYRKMLAQLQPPFSDRQLLFHCTAGKDRTGMAAAFILFALGVDEKTIMNDFLMSNDDLKEKYAKDIQDHPNLSGLFTVKKEYLESALNRIRKDNGTIENFLEKKLNVDINTFRDKYLYH</sequence>
<dbReference type="Gene3D" id="3.90.190.10">
    <property type="entry name" value="Protein tyrosine phosphatase superfamily"/>
    <property type="match status" value="1"/>
</dbReference>
<dbReference type="Pfam" id="PF13350">
    <property type="entry name" value="Y_phosphatase3"/>
    <property type="match status" value="1"/>
</dbReference>
<feature type="signal peptide" evidence="1">
    <location>
        <begin position="1"/>
        <end position="23"/>
    </location>
</feature>
<evidence type="ECO:0000313" key="3">
    <source>
        <dbReference type="Proteomes" id="UP000260644"/>
    </source>
</evidence>
<keyword evidence="1" id="KW-0732">Signal</keyword>
<reference evidence="2 3" key="1">
    <citation type="submission" date="2018-07" db="EMBL/GenBank/DDBJ databases">
        <title>Chitinophaga K2CV101002-2 sp. nov., isolated from a monsoon evergreen broad-leaved forest soil.</title>
        <authorList>
            <person name="Lv Y."/>
        </authorList>
    </citation>
    <scope>NUCLEOTIDE SEQUENCE [LARGE SCALE GENOMIC DNA]</scope>
    <source>
        <strain evidence="2 3">GDMCC 1.1288</strain>
    </source>
</reference>
<dbReference type="InterPro" id="IPR029021">
    <property type="entry name" value="Prot-tyrosine_phosphatase-like"/>
</dbReference>
<dbReference type="EMBL" id="QPMM01000001">
    <property type="protein sequence ID" value="RFS26754.1"/>
    <property type="molecule type" value="Genomic_DNA"/>
</dbReference>
<proteinExistence type="predicted"/>
<organism evidence="2 3">
    <name type="scientific">Chitinophaga silvatica</name>
    <dbReference type="NCBI Taxonomy" id="2282649"/>
    <lineage>
        <taxon>Bacteria</taxon>
        <taxon>Pseudomonadati</taxon>
        <taxon>Bacteroidota</taxon>
        <taxon>Chitinophagia</taxon>
        <taxon>Chitinophagales</taxon>
        <taxon>Chitinophagaceae</taxon>
        <taxon>Chitinophaga</taxon>
    </lineage>
</organism>
<gene>
    <name evidence="2" type="ORF">DVR12_02925</name>
</gene>
<protein>
    <submittedName>
        <fullName evidence="2">Protein-tyrosine-phosphatase</fullName>
    </submittedName>
</protein>
<accession>A0A3E1YHC9</accession>
<comment type="caution">
    <text evidence="2">The sequence shown here is derived from an EMBL/GenBank/DDBJ whole genome shotgun (WGS) entry which is preliminary data.</text>
</comment>
<dbReference type="Proteomes" id="UP000260644">
    <property type="component" value="Unassembled WGS sequence"/>
</dbReference>
<dbReference type="SUPFAM" id="SSF52799">
    <property type="entry name" value="(Phosphotyrosine protein) phosphatases II"/>
    <property type="match status" value="1"/>
</dbReference>